<evidence type="ECO:0000313" key="2">
    <source>
        <dbReference type="EMBL" id="OTP27561.1"/>
    </source>
</evidence>
<comment type="caution">
    <text evidence="2">The sequence shown here is derived from an EMBL/GenBank/DDBJ whole genome shotgun (WGS) entry which is preliminary data.</text>
</comment>
<accession>A0A242L0B5</accession>
<evidence type="ECO:0000259" key="1">
    <source>
        <dbReference type="Pfam" id="PF01610"/>
    </source>
</evidence>
<dbReference type="Proteomes" id="UP000195024">
    <property type="component" value="Unassembled WGS sequence"/>
</dbReference>
<dbReference type="EMBL" id="NGMS01000001">
    <property type="protein sequence ID" value="OTP27561.1"/>
    <property type="molecule type" value="Genomic_DNA"/>
</dbReference>
<name>A0A242L0B5_ENTMU</name>
<feature type="domain" description="Transposase IS204/IS1001/IS1096/IS1165 DDE" evidence="1">
    <location>
        <begin position="5"/>
        <end position="123"/>
    </location>
</feature>
<dbReference type="Pfam" id="PF01610">
    <property type="entry name" value="DDE_Tnp_ISL3"/>
    <property type="match status" value="1"/>
</dbReference>
<organism evidence="2 3">
    <name type="scientific">Enterococcus mundtii</name>
    <dbReference type="NCBI Taxonomy" id="53346"/>
    <lineage>
        <taxon>Bacteria</taxon>
        <taxon>Bacillati</taxon>
        <taxon>Bacillota</taxon>
        <taxon>Bacilli</taxon>
        <taxon>Lactobacillales</taxon>
        <taxon>Enterococcaceae</taxon>
        <taxon>Enterococcus</taxon>
    </lineage>
</organism>
<evidence type="ECO:0000313" key="3">
    <source>
        <dbReference type="Proteomes" id="UP000195024"/>
    </source>
</evidence>
<reference evidence="2 3" key="1">
    <citation type="submission" date="2017-05" db="EMBL/GenBank/DDBJ databases">
        <title>The Genome Sequence of Enterococcus mundtii 6B1_DIV0119.</title>
        <authorList>
            <consortium name="The Broad Institute Genomics Platform"/>
            <consortium name="The Broad Institute Genomic Center for Infectious Diseases"/>
            <person name="Earl A."/>
            <person name="Manson A."/>
            <person name="Schwartman J."/>
            <person name="Gilmore M."/>
            <person name="Abouelleil A."/>
            <person name="Cao P."/>
            <person name="Chapman S."/>
            <person name="Cusick C."/>
            <person name="Shea T."/>
            <person name="Young S."/>
            <person name="Neafsey D."/>
            <person name="Nusbaum C."/>
            <person name="Birren B."/>
        </authorList>
    </citation>
    <scope>NUCLEOTIDE SEQUENCE [LARGE SCALE GENOMIC DNA]</scope>
    <source>
        <strain evidence="2 3">6B1_DIV0119</strain>
    </source>
</reference>
<dbReference type="PANTHER" id="PTHR33498">
    <property type="entry name" value="TRANSPOSASE FOR INSERTION SEQUENCE ELEMENT IS1557"/>
    <property type="match status" value="1"/>
</dbReference>
<dbReference type="AlphaFoldDB" id="A0A242L0B5"/>
<dbReference type="InterPro" id="IPR047951">
    <property type="entry name" value="Transpos_ISL3"/>
</dbReference>
<proteinExistence type="predicted"/>
<dbReference type="InterPro" id="IPR002560">
    <property type="entry name" value="Transposase_DDE"/>
</dbReference>
<sequence length="147" mass="17429">MSFICADGETGNLIDILPTRKLPRLTNYFLGCINPEEVKFLVTDMNAAYFQLTKRVLPNAKVVIDRFHIVKHMNQAFNEFRIREMNELLKTGQKSHAEKQKKNWRFLLKNRANINHYEYKTWKSFRAPKYPFLTEAMMIDCLAFPRP</sequence>
<protein>
    <submittedName>
        <fullName evidence="2">Transposase</fullName>
    </submittedName>
</protein>
<dbReference type="PANTHER" id="PTHR33498:SF1">
    <property type="entry name" value="TRANSPOSASE FOR INSERTION SEQUENCE ELEMENT IS1557"/>
    <property type="match status" value="1"/>
</dbReference>
<gene>
    <name evidence="2" type="ORF">A5802_001296</name>
</gene>